<dbReference type="Proteomes" id="UP001642484">
    <property type="component" value="Unassembled WGS sequence"/>
</dbReference>
<sequence length="676" mass="75146">MDSALKAKLTEILDSATQKGLLSSMEVVYALLKEHGYMYQLHVHSKLIGVHQGNRDGFGIDPEHCHALVDRFHDLGFVPSAGRYIAVEIPMGPEGEVTREFNKQLAASSKDLLPPVNDILKYASISGSHSNMVLRLWHYSCKHGQNLLSVDQLRAHDPVYASAVEQGLQWEVVSAEITQCFPSFVSLAQSAQNSIAQVCQQETELQLCKRVKACIRSDGSIAKYEDIAPIILRSQPPNPGIVPYLMKFIMRFGCAGDMMELTESFVRTNGASGRSLGIDMWDCLSMEVKHRDQEQLMLWRQAFLKALLCHHEKLLSVSDLRKSLISKDVLRKILTFEDMLVNLKAHGAKFTDLTSYQLLQGHGIFEVKAVVLIVGKKSKEPDALFLKVETLEDAAFQCHEYWQGLSQVRVPSPWAPSKPMAPVGSRDFDEAGKLKGTAKIEEKFQIGDVIYRAADEQQGKIIAMHPLHVELQADDGHVYKVTADDLLNGPEWKKVAEKKPMVPVADPEKWLLEMAIAQVKAEMTVRLLEEGTKLQGSLAKLEMYSKPKGVFSAAASAKGKLCLAPLTNRLELQLVADKKPPPTGSILMCEHKVDGQKCKIFLLPASGCVVPFWNLRTTSESEESNMEITHKNKIPIAINTDAVDDGDELVLFRPKNVKLPKPLELVATAKKKARTS</sequence>
<comment type="caution">
    <text evidence="1">The sequence shown here is derived from an EMBL/GenBank/DDBJ whole genome shotgun (WGS) entry which is preliminary data.</text>
</comment>
<accession>A0ABP0R2R7</accession>
<reference evidence="1 2" key="1">
    <citation type="submission" date="2024-02" db="EMBL/GenBank/DDBJ databases">
        <authorList>
            <person name="Chen Y."/>
            <person name="Shah S."/>
            <person name="Dougan E. K."/>
            <person name="Thang M."/>
            <person name="Chan C."/>
        </authorList>
    </citation>
    <scope>NUCLEOTIDE SEQUENCE [LARGE SCALE GENOMIC DNA]</scope>
</reference>
<keyword evidence="2" id="KW-1185">Reference proteome</keyword>
<gene>
    <name evidence="1" type="ORF">CCMP2556_LOCUS44675</name>
</gene>
<proteinExistence type="predicted"/>
<organism evidence="1 2">
    <name type="scientific">Durusdinium trenchii</name>
    <dbReference type="NCBI Taxonomy" id="1381693"/>
    <lineage>
        <taxon>Eukaryota</taxon>
        <taxon>Sar</taxon>
        <taxon>Alveolata</taxon>
        <taxon>Dinophyceae</taxon>
        <taxon>Suessiales</taxon>
        <taxon>Symbiodiniaceae</taxon>
        <taxon>Durusdinium</taxon>
    </lineage>
</organism>
<evidence type="ECO:0000313" key="2">
    <source>
        <dbReference type="Proteomes" id="UP001642484"/>
    </source>
</evidence>
<dbReference type="EMBL" id="CAXAMN010025228">
    <property type="protein sequence ID" value="CAK9093506.1"/>
    <property type="molecule type" value="Genomic_DNA"/>
</dbReference>
<protein>
    <submittedName>
        <fullName evidence="1">Uncharacterized protein</fullName>
    </submittedName>
</protein>
<name>A0ABP0R2R7_9DINO</name>
<evidence type="ECO:0000313" key="1">
    <source>
        <dbReference type="EMBL" id="CAK9093506.1"/>
    </source>
</evidence>